<dbReference type="InterPro" id="IPR045183">
    <property type="entry name" value="Ebi-like"/>
</dbReference>
<feature type="repeat" description="WD" evidence="5">
    <location>
        <begin position="685"/>
        <end position="726"/>
    </location>
</feature>
<keyword evidence="3" id="KW-0677">Repeat</keyword>
<dbReference type="SMART" id="SM00320">
    <property type="entry name" value="WD40"/>
    <property type="match status" value="7"/>
</dbReference>
<dbReference type="GO" id="GO:0034967">
    <property type="term" value="C:Set3 complex"/>
    <property type="evidence" value="ECO:0007669"/>
    <property type="project" value="TreeGrafter"/>
</dbReference>
<dbReference type="PRINTS" id="PR00320">
    <property type="entry name" value="GPROTEINBRPT"/>
</dbReference>
<evidence type="ECO:0000256" key="4">
    <source>
        <dbReference type="ARBA" id="ARBA00023242"/>
    </source>
</evidence>
<dbReference type="OrthoDB" id="10264639at2759"/>
<evidence type="ECO:0000313" key="7">
    <source>
        <dbReference type="EMBL" id="KDN41526.1"/>
    </source>
</evidence>
<dbReference type="Gene3D" id="1.20.960.30">
    <property type="match status" value="1"/>
</dbReference>
<dbReference type="Gene3D" id="2.130.10.10">
    <property type="entry name" value="YVTN repeat-like/Quinoprotein amine dehydrogenase"/>
    <property type="match status" value="2"/>
</dbReference>
<evidence type="ECO:0000256" key="5">
    <source>
        <dbReference type="PROSITE-ProRule" id="PRU00221"/>
    </source>
</evidence>
<dbReference type="SUPFAM" id="SSF50978">
    <property type="entry name" value="WD40 repeat-like"/>
    <property type="match status" value="1"/>
</dbReference>
<feature type="repeat" description="WD" evidence="5">
    <location>
        <begin position="372"/>
        <end position="403"/>
    </location>
</feature>
<dbReference type="InParanoid" id="A0A066VJ63"/>
<accession>A0A066VJ63</accession>
<keyword evidence="4" id="KW-0539">Nucleus</keyword>
<dbReference type="SUPFAM" id="SSF50969">
    <property type="entry name" value="YVTN repeat-like/Quinoprotein amine dehydrogenase"/>
    <property type="match status" value="1"/>
</dbReference>
<sequence>MAPVCTSSEINLLVYHYLKESGFSHACFSLRHEGRLDDDPLSKEAIIEPGRLIRVLQKGLLYLAVESHVNADGSEKPCSAPFRLVGAPHVCNDRLRSPLQEEPNGLGSRRATSLTPPAEPSASRVARRDAASQTALAPDSTALSNEEAAVASSSRAVLATSGGKRKGIEGVDPPPRPEREEKRLRRDDSTATNGKGKGKEDGAADDSMDADTSTEVAQDGPARTERFNGISSRDRTSTPEVASGPPGKKKKKKGVADGGKGNAKNASRSASTVIPEKGKDPGMRKFPKQKEDGKHFTSGDVKILAGHTGEVFVSAWNPTVPDLLASGAGDATVRIWDLSSGESPPKPDPATSPDEDPVAQAVTTKTICKHLPATHAKDVTTLDWNPDGTLLASGSYDGILRLWTPQGDLHLVMSMHQGPIFAVRWNRKGTQLLTASQDSTAIVWDLSSGKVRQQYALHSDSVLDVDWLSSPKANSGKEKVGDYMPSAALAMQDGIFATCSADNSINLLKLGEPKPIRTFKGHSDEVNAIAFDYSHTLLASASDDFSAKIWALDSSVTGMSSERSESPSGTRKRQSPDTNGQSRAGTGAAAMDVDASEGETKGSASKDSAEAGGSSPADLLAKGTKVSKGLRFTLKGHTRELYALAWAPSGPCTANQSEPRMLATSAFDHTARLWNADDGSCLRVITEHKDSVYSLAFSPDAKLLVTGGIDERIYISSISTGTVVKHFKASGAVMDVQWHSEAPSISSVTGHQKPNGLPPSPVKQEEGTSKAADKREVMVNGMYAGPSLSARLSIAQQNKVLCVLRLDDVAAASASAAVAEEA</sequence>
<feature type="compositionally biased region" description="Basic and acidic residues" evidence="6">
    <location>
        <begin position="222"/>
        <end position="237"/>
    </location>
</feature>
<dbReference type="GO" id="GO:0003714">
    <property type="term" value="F:transcription corepressor activity"/>
    <property type="evidence" value="ECO:0007669"/>
    <property type="project" value="InterPro"/>
</dbReference>
<dbReference type="InterPro" id="IPR006594">
    <property type="entry name" value="LisH"/>
</dbReference>
<feature type="compositionally biased region" description="Polar residues" evidence="6">
    <location>
        <begin position="556"/>
        <end position="569"/>
    </location>
</feature>
<feature type="compositionally biased region" description="Basic and acidic residues" evidence="6">
    <location>
        <begin position="276"/>
        <end position="295"/>
    </location>
</feature>
<evidence type="ECO:0000256" key="2">
    <source>
        <dbReference type="ARBA" id="ARBA00022574"/>
    </source>
</evidence>
<dbReference type="PROSITE" id="PS00678">
    <property type="entry name" value="WD_REPEATS_1"/>
    <property type="match status" value="2"/>
</dbReference>
<dbReference type="Pfam" id="PF08513">
    <property type="entry name" value="LisH"/>
    <property type="match status" value="1"/>
</dbReference>
<dbReference type="PROSITE" id="PS50896">
    <property type="entry name" value="LISH"/>
    <property type="match status" value="1"/>
</dbReference>
<dbReference type="InterPro" id="IPR019775">
    <property type="entry name" value="WD40_repeat_CS"/>
</dbReference>
<feature type="repeat" description="WD" evidence="5">
    <location>
        <begin position="413"/>
        <end position="454"/>
    </location>
</feature>
<dbReference type="PANTHER" id="PTHR22846">
    <property type="entry name" value="WD40 REPEAT PROTEIN"/>
    <property type="match status" value="1"/>
</dbReference>
<gene>
    <name evidence="7" type="ORF">K437DRAFT_258236</name>
</gene>
<dbReference type="CDD" id="cd00200">
    <property type="entry name" value="WD40"/>
    <property type="match status" value="1"/>
</dbReference>
<keyword evidence="8" id="KW-1185">Reference proteome</keyword>
<evidence type="ECO:0000313" key="8">
    <source>
        <dbReference type="Proteomes" id="UP000027361"/>
    </source>
</evidence>
<dbReference type="FunFam" id="1.20.960.30:FF:000003">
    <property type="entry name" value="Related to Nuclear receptor co-repressor/HDAC3 complex subunit TBLR1"/>
    <property type="match status" value="1"/>
</dbReference>
<comment type="subcellular location">
    <subcellularLocation>
        <location evidence="1">Nucleus</location>
    </subcellularLocation>
</comment>
<dbReference type="PROSITE" id="PS50082">
    <property type="entry name" value="WD_REPEATS_2"/>
    <property type="match status" value="6"/>
</dbReference>
<dbReference type="EMBL" id="JMSN01000079">
    <property type="protein sequence ID" value="KDN41526.1"/>
    <property type="molecule type" value="Genomic_DNA"/>
</dbReference>
<dbReference type="AlphaFoldDB" id="A0A066VJ63"/>
<proteinExistence type="predicted"/>
<dbReference type="GeneID" id="25264916"/>
<feature type="region of interest" description="Disordered" evidence="6">
    <location>
        <begin position="556"/>
        <end position="620"/>
    </location>
</feature>
<dbReference type="HOGENOM" id="CLU_007609_1_0_1"/>
<dbReference type="SMART" id="SM00667">
    <property type="entry name" value="LisH"/>
    <property type="match status" value="1"/>
</dbReference>
<dbReference type="RefSeq" id="XP_013241751.1">
    <property type="nucleotide sequence ID" value="XM_013386297.1"/>
</dbReference>
<keyword evidence="2 5" id="KW-0853">WD repeat</keyword>
<dbReference type="GO" id="GO:0006357">
    <property type="term" value="P:regulation of transcription by RNA polymerase II"/>
    <property type="evidence" value="ECO:0007669"/>
    <property type="project" value="TreeGrafter"/>
</dbReference>
<dbReference type="InterPro" id="IPR015943">
    <property type="entry name" value="WD40/YVTN_repeat-like_dom_sf"/>
</dbReference>
<dbReference type="PROSITE" id="PS50294">
    <property type="entry name" value="WD_REPEATS_REGION"/>
    <property type="match status" value="5"/>
</dbReference>
<dbReference type="InterPro" id="IPR001680">
    <property type="entry name" value="WD40_rpt"/>
</dbReference>
<dbReference type="InterPro" id="IPR036322">
    <property type="entry name" value="WD40_repeat_dom_sf"/>
</dbReference>
<evidence type="ECO:0000256" key="6">
    <source>
        <dbReference type="SAM" id="MobiDB-lite"/>
    </source>
</evidence>
<dbReference type="STRING" id="1037660.A0A066VJ63"/>
<dbReference type="InterPro" id="IPR011044">
    <property type="entry name" value="Quino_amine_DH_bsu"/>
</dbReference>
<feature type="repeat" description="WD" evidence="5">
    <location>
        <begin position="519"/>
        <end position="560"/>
    </location>
</feature>
<feature type="repeat" description="WD" evidence="5">
    <location>
        <begin position="634"/>
        <end position="684"/>
    </location>
</feature>
<dbReference type="PANTHER" id="PTHR22846:SF2">
    <property type="entry name" value="F-BOX-LIKE_WD REPEAT-CONTAINING PROTEIN EBI"/>
    <property type="match status" value="1"/>
</dbReference>
<name>A0A066VJ63_TILAU</name>
<dbReference type="Proteomes" id="UP000027361">
    <property type="component" value="Unassembled WGS sequence"/>
</dbReference>
<dbReference type="OMA" id="KWNKCGN"/>
<feature type="compositionally biased region" description="Low complexity" evidence="6">
    <location>
        <begin position="142"/>
        <end position="161"/>
    </location>
</feature>
<feature type="repeat" description="WD" evidence="5">
    <location>
        <begin position="304"/>
        <end position="346"/>
    </location>
</feature>
<evidence type="ECO:0000256" key="1">
    <source>
        <dbReference type="ARBA" id="ARBA00004123"/>
    </source>
</evidence>
<dbReference type="InterPro" id="IPR020472">
    <property type="entry name" value="WD40_PAC1"/>
</dbReference>
<feature type="compositionally biased region" description="Basic and acidic residues" evidence="6">
    <location>
        <begin position="763"/>
        <end position="774"/>
    </location>
</feature>
<feature type="region of interest" description="Disordered" evidence="6">
    <location>
        <begin position="95"/>
        <end position="295"/>
    </location>
</feature>
<comment type="caution">
    <text evidence="7">The sequence shown here is derived from an EMBL/GenBank/DDBJ whole genome shotgun (WGS) entry which is preliminary data.</text>
</comment>
<dbReference type="Pfam" id="PF00400">
    <property type="entry name" value="WD40"/>
    <property type="match status" value="6"/>
</dbReference>
<evidence type="ECO:0000256" key="3">
    <source>
        <dbReference type="ARBA" id="ARBA00022737"/>
    </source>
</evidence>
<organism evidence="7 8">
    <name type="scientific">Tilletiaria anomala (strain ATCC 24038 / CBS 436.72 / UBC 951)</name>
    <dbReference type="NCBI Taxonomy" id="1037660"/>
    <lineage>
        <taxon>Eukaryota</taxon>
        <taxon>Fungi</taxon>
        <taxon>Dikarya</taxon>
        <taxon>Basidiomycota</taxon>
        <taxon>Ustilaginomycotina</taxon>
        <taxon>Exobasidiomycetes</taxon>
        <taxon>Georgefischeriales</taxon>
        <taxon>Tilletiariaceae</taxon>
        <taxon>Tilletiaria</taxon>
    </lineage>
</organism>
<reference evidence="7 8" key="1">
    <citation type="submission" date="2014-05" db="EMBL/GenBank/DDBJ databases">
        <title>Draft genome sequence of a rare smut relative, Tilletiaria anomala UBC 951.</title>
        <authorList>
            <consortium name="DOE Joint Genome Institute"/>
            <person name="Toome M."/>
            <person name="Kuo A."/>
            <person name="Henrissat B."/>
            <person name="Lipzen A."/>
            <person name="Tritt A."/>
            <person name="Yoshinaga Y."/>
            <person name="Zane M."/>
            <person name="Barry K."/>
            <person name="Grigoriev I.V."/>
            <person name="Spatafora J.W."/>
            <person name="Aimea M.C."/>
        </authorList>
    </citation>
    <scope>NUCLEOTIDE SEQUENCE [LARGE SCALE GENOMIC DNA]</scope>
    <source>
        <strain evidence="7 8">UBC 951</strain>
    </source>
</reference>
<protein>
    <submittedName>
        <fullName evidence="7">WD40 repeat-like protein</fullName>
    </submittedName>
</protein>
<feature type="region of interest" description="Disordered" evidence="6">
    <location>
        <begin position="338"/>
        <end position="357"/>
    </location>
</feature>
<feature type="region of interest" description="Disordered" evidence="6">
    <location>
        <begin position="745"/>
        <end position="774"/>
    </location>
</feature>
<feature type="compositionally biased region" description="Basic and acidic residues" evidence="6">
    <location>
        <begin position="175"/>
        <end position="189"/>
    </location>
</feature>